<dbReference type="Proteomes" id="UP001301152">
    <property type="component" value="Unassembled WGS sequence"/>
</dbReference>
<accession>A0ABT3QHR6</accession>
<evidence type="ECO:0000313" key="1">
    <source>
        <dbReference type="EMBL" id="MCX2564816.1"/>
    </source>
</evidence>
<comment type="caution">
    <text evidence="1">The sequence shown here is derived from an EMBL/GenBank/DDBJ whole genome shotgun (WGS) entry which is preliminary data.</text>
</comment>
<proteinExistence type="predicted"/>
<name>A0ABT3QHR6_9PROT</name>
<dbReference type="EMBL" id="JAPIUZ010000020">
    <property type="protein sequence ID" value="MCX2564816.1"/>
    <property type="molecule type" value="Genomic_DNA"/>
</dbReference>
<reference evidence="1 2" key="1">
    <citation type="submission" date="2022-11" db="EMBL/GenBank/DDBJ databases">
        <title>Genome sequencing of Acetobacter type strain.</title>
        <authorList>
            <person name="Heo J."/>
            <person name="Lee D."/>
            <person name="Han B.-H."/>
            <person name="Hong S.-B."/>
            <person name="Kwon S.-W."/>
        </authorList>
    </citation>
    <scope>NUCLEOTIDE SEQUENCE [LARGE SCALE GENOMIC DNA]</scope>
    <source>
        <strain evidence="1 2">KACC 21253</strain>
    </source>
</reference>
<sequence length="170" mass="19485">MGTPSKKLTKLRGLLGKKGYTNTGVGKKIIGDSGEFLTEALLDDINIPWIKTVQHENVYSSELKKNRVARPDYICRIDECNFFLDSKNLSSSGKNDNLISFSIRKNELLRLKNAEDFFKIEVVIVVWNRTDTEFTYAFAEFNTFSREKTINGCSCLEGDFNKDEFYVLKL</sequence>
<keyword evidence="2" id="KW-1185">Reference proteome</keyword>
<organism evidence="1 2">
    <name type="scientific">Acetobacter thailandicus</name>
    <dbReference type="NCBI Taxonomy" id="1502842"/>
    <lineage>
        <taxon>Bacteria</taxon>
        <taxon>Pseudomonadati</taxon>
        <taxon>Pseudomonadota</taxon>
        <taxon>Alphaproteobacteria</taxon>
        <taxon>Acetobacterales</taxon>
        <taxon>Acetobacteraceae</taxon>
        <taxon>Acetobacter</taxon>
    </lineage>
</organism>
<protein>
    <submittedName>
        <fullName evidence="1">Uncharacterized protein</fullName>
    </submittedName>
</protein>
<dbReference type="RefSeq" id="WP_173560448.1">
    <property type="nucleotide sequence ID" value="NZ_JAPIUZ010000020.1"/>
</dbReference>
<evidence type="ECO:0000313" key="2">
    <source>
        <dbReference type="Proteomes" id="UP001301152"/>
    </source>
</evidence>
<gene>
    <name evidence="1" type="ORF">OQ497_12870</name>
</gene>